<sequence length="312" mass="34683">MWCWLATLILLVSLVCHSDAYHDSSEDGIAPGIKRTNCSCGWANRAGGRIIGGLETEVNEFPMMAGLILRRLYVPDVVDMRNVHFCGGTLITHRHVVTAGHCMHDGNGNPLETSDFGVVLGAHDLTTLNYDDPNVLRTPEQLILHHRYQWQAFYDLALVVLPYVHFSQTIGPACLPTERFDVAGLKLKVIGWGFVTPQGPSATILKKTDITGISHRMCAYAWGNSPSFELKNPYQVCTYQPGTSQCLGDSGGPILWRDPLTNRYTLVGAPSYGTRECHTQPCVSSDISYYEPWIQQKIAETYPEERTCARAH</sequence>
<proteinExistence type="evidence at transcript level"/>
<dbReference type="GO" id="GO:0004252">
    <property type="term" value="F:serine-type endopeptidase activity"/>
    <property type="evidence" value="ECO:0007669"/>
    <property type="project" value="InterPro"/>
</dbReference>
<evidence type="ECO:0000256" key="3">
    <source>
        <dbReference type="RuleBase" id="RU363034"/>
    </source>
</evidence>
<name>A0AB38ZEQ0_9HEMI</name>
<dbReference type="InterPro" id="IPR001254">
    <property type="entry name" value="Trypsin_dom"/>
</dbReference>
<feature type="signal peptide" evidence="4">
    <location>
        <begin position="1"/>
        <end position="20"/>
    </location>
</feature>
<protein>
    <submittedName>
        <fullName evidence="6">Venom S1 protease 37</fullName>
    </submittedName>
</protein>
<evidence type="ECO:0000256" key="4">
    <source>
        <dbReference type="SAM" id="SignalP"/>
    </source>
</evidence>
<dbReference type="CDD" id="cd00190">
    <property type="entry name" value="Tryp_SPc"/>
    <property type="match status" value="1"/>
</dbReference>
<dbReference type="Gene3D" id="2.40.10.10">
    <property type="entry name" value="Trypsin-like serine proteases"/>
    <property type="match status" value="1"/>
</dbReference>
<dbReference type="AlphaFoldDB" id="A0AB38ZEQ0"/>
<evidence type="ECO:0000313" key="6">
    <source>
        <dbReference type="EMBL" id="WXI02765.1"/>
    </source>
</evidence>
<dbReference type="InterPro" id="IPR018114">
    <property type="entry name" value="TRYPSIN_HIS"/>
</dbReference>
<dbReference type="InterPro" id="IPR033116">
    <property type="entry name" value="TRYPSIN_SER"/>
</dbReference>
<dbReference type="PANTHER" id="PTHR24256">
    <property type="entry name" value="TRYPTASE-RELATED"/>
    <property type="match status" value="1"/>
</dbReference>
<dbReference type="EMBL" id="PP517515">
    <property type="protein sequence ID" value="WXI02765.1"/>
    <property type="molecule type" value="mRNA"/>
</dbReference>
<dbReference type="PROSITE" id="PS50240">
    <property type="entry name" value="TRYPSIN_DOM"/>
    <property type="match status" value="1"/>
</dbReference>
<evidence type="ECO:0000259" key="5">
    <source>
        <dbReference type="PROSITE" id="PS50240"/>
    </source>
</evidence>
<dbReference type="Pfam" id="PF00089">
    <property type="entry name" value="Trypsin"/>
    <property type="match status" value="1"/>
</dbReference>
<evidence type="ECO:0000256" key="2">
    <source>
        <dbReference type="ARBA" id="ARBA00024195"/>
    </source>
</evidence>
<keyword evidence="1" id="KW-1015">Disulfide bond</keyword>
<dbReference type="InterPro" id="IPR051487">
    <property type="entry name" value="Ser/Thr_Proteases_Immune/Dev"/>
</dbReference>
<accession>A0AB38ZEQ0</accession>
<keyword evidence="3 6" id="KW-0645">Protease</keyword>
<dbReference type="SUPFAM" id="SSF50494">
    <property type="entry name" value="Trypsin-like serine proteases"/>
    <property type="match status" value="1"/>
</dbReference>
<dbReference type="InterPro" id="IPR009003">
    <property type="entry name" value="Peptidase_S1_PA"/>
</dbReference>
<reference evidence="6" key="1">
    <citation type="submission" date="2024-03" db="EMBL/GenBank/DDBJ databases">
        <title>Venom adaptation and exaptation during the trophic switch to blood-feeding by kissing bugs (Reduviidae: Triatominae).</title>
        <authorList>
            <person name="Zdenek C.N."/>
            <person name="Cardoso F.C."/>
            <person name="Robinson S.D."/>
            <person name="Mercedes R.S."/>
            <person name="Raidjoe E.R."/>
            <person name="Hernandez-Vargas M.J."/>
            <person name="Jin J."/>
            <person name="Corzo G."/>
            <person name="Vetter I."/>
            <person name="King G.F."/>
            <person name="Fry B.G."/>
            <person name="Walker A."/>
        </authorList>
    </citation>
    <scope>NUCLEOTIDE SEQUENCE</scope>
</reference>
<evidence type="ECO:0000256" key="1">
    <source>
        <dbReference type="ARBA" id="ARBA00023157"/>
    </source>
</evidence>
<comment type="similarity">
    <text evidence="2">Belongs to the peptidase S1 family. CLIP subfamily.</text>
</comment>
<keyword evidence="4" id="KW-0732">Signal</keyword>
<dbReference type="GO" id="GO:0006508">
    <property type="term" value="P:proteolysis"/>
    <property type="evidence" value="ECO:0007669"/>
    <property type="project" value="UniProtKB-KW"/>
</dbReference>
<feature type="chain" id="PRO_5044264606" evidence="4">
    <location>
        <begin position="21"/>
        <end position="312"/>
    </location>
</feature>
<feature type="domain" description="Peptidase S1" evidence="5">
    <location>
        <begin position="50"/>
        <end position="299"/>
    </location>
</feature>
<keyword evidence="3" id="KW-0720">Serine protease</keyword>
<organism evidence="6">
    <name type="scientific">Oncocephalus sp</name>
    <dbReference type="NCBI Taxonomy" id="2944721"/>
    <lineage>
        <taxon>Eukaryota</taxon>
        <taxon>Metazoa</taxon>
        <taxon>Ecdysozoa</taxon>
        <taxon>Arthropoda</taxon>
        <taxon>Hexapoda</taxon>
        <taxon>Insecta</taxon>
        <taxon>Pterygota</taxon>
        <taxon>Neoptera</taxon>
        <taxon>Paraneoptera</taxon>
        <taxon>Hemiptera</taxon>
        <taxon>Heteroptera</taxon>
        <taxon>Panheteroptera</taxon>
        <taxon>Cimicomorpha</taxon>
        <taxon>Reduviidae</taxon>
        <taxon>Stenopodainae</taxon>
        <taxon>Oncocephalus</taxon>
    </lineage>
</organism>
<dbReference type="PROSITE" id="PS00135">
    <property type="entry name" value="TRYPSIN_SER"/>
    <property type="match status" value="1"/>
</dbReference>
<dbReference type="PRINTS" id="PR00722">
    <property type="entry name" value="CHYMOTRYPSIN"/>
</dbReference>
<dbReference type="PROSITE" id="PS00134">
    <property type="entry name" value="TRYPSIN_HIS"/>
    <property type="match status" value="1"/>
</dbReference>
<dbReference type="InterPro" id="IPR043504">
    <property type="entry name" value="Peptidase_S1_PA_chymotrypsin"/>
</dbReference>
<dbReference type="SMART" id="SM00020">
    <property type="entry name" value="Tryp_SPc"/>
    <property type="match status" value="1"/>
</dbReference>
<dbReference type="InterPro" id="IPR001314">
    <property type="entry name" value="Peptidase_S1A"/>
</dbReference>
<keyword evidence="3" id="KW-0378">Hydrolase</keyword>